<gene>
    <name evidence="1" type="ORF">OIU83_00360</name>
</gene>
<dbReference type="RefSeq" id="WP_264204299.1">
    <property type="nucleotide sequence ID" value="NZ_JAOZEW010000001.1"/>
</dbReference>
<dbReference type="EMBL" id="JAOZEW010000001">
    <property type="protein sequence ID" value="MCV9926091.1"/>
    <property type="molecule type" value="Genomic_DNA"/>
</dbReference>
<evidence type="ECO:0000313" key="1">
    <source>
        <dbReference type="EMBL" id="MCV9926091.1"/>
    </source>
</evidence>
<organism evidence="1 2">
    <name type="scientific">Flavobacterium shii</name>
    <dbReference type="NCBI Taxonomy" id="2987687"/>
    <lineage>
        <taxon>Bacteria</taxon>
        <taxon>Pseudomonadati</taxon>
        <taxon>Bacteroidota</taxon>
        <taxon>Flavobacteriia</taxon>
        <taxon>Flavobacteriales</taxon>
        <taxon>Flavobacteriaceae</taxon>
        <taxon>Flavobacterium</taxon>
    </lineage>
</organism>
<proteinExistence type="predicted"/>
<evidence type="ECO:0000313" key="2">
    <source>
        <dbReference type="Proteomes" id="UP001151079"/>
    </source>
</evidence>
<dbReference type="Proteomes" id="UP001151079">
    <property type="component" value="Unassembled WGS sequence"/>
</dbReference>
<sequence>MKKIYIVEFPSNLGLKEPQPNKEPGVKHLPEWLKKHDLYNSLNPESIL</sequence>
<name>A0A9X2ZCG0_9FLAO</name>
<dbReference type="AlphaFoldDB" id="A0A9X2ZCG0"/>
<protein>
    <submittedName>
        <fullName evidence="1">Uncharacterized protein</fullName>
    </submittedName>
</protein>
<comment type="caution">
    <text evidence="1">The sequence shown here is derived from an EMBL/GenBank/DDBJ whole genome shotgun (WGS) entry which is preliminary data.</text>
</comment>
<keyword evidence="2" id="KW-1185">Reference proteome</keyword>
<accession>A0A9X2ZCG0</accession>
<reference evidence="1" key="1">
    <citation type="submission" date="2022-10" db="EMBL/GenBank/DDBJ databases">
        <title>Two novel species of Flavobacterium.</title>
        <authorList>
            <person name="Liu Q."/>
            <person name="Xin Y.-H."/>
        </authorList>
    </citation>
    <scope>NUCLEOTIDE SEQUENCE</scope>
    <source>
        <strain evidence="1">LS1R49</strain>
    </source>
</reference>